<protein>
    <submittedName>
        <fullName evidence="2">Uncharacterized protein</fullName>
    </submittedName>
</protein>
<evidence type="ECO:0000256" key="1">
    <source>
        <dbReference type="SAM" id="MobiDB-lite"/>
    </source>
</evidence>
<dbReference type="AlphaFoldDB" id="A0A8C5DC25"/>
<feature type="region of interest" description="Disordered" evidence="1">
    <location>
        <begin position="121"/>
        <end position="140"/>
    </location>
</feature>
<dbReference type="Proteomes" id="UP000694680">
    <property type="component" value="Chromosome 3"/>
</dbReference>
<reference evidence="2" key="3">
    <citation type="submission" date="2025-09" db="UniProtKB">
        <authorList>
            <consortium name="Ensembl"/>
        </authorList>
    </citation>
    <scope>IDENTIFICATION</scope>
</reference>
<proteinExistence type="predicted"/>
<evidence type="ECO:0000313" key="3">
    <source>
        <dbReference type="Proteomes" id="UP000694680"/>
    </source>
</evidence>
<feature type="compositionally biased region" description="Acidic residues" evidence="1">
    <location>
        <begin position="126"/>
        <end position="135"/>
    </location>
</feature>
<reference evidence="2" key="1">
    <citation type="submission" date="2020-06" db="EMBL/GenBank/DDBJ databases">
        <authorList>
            <consortium name="Wellcome Sanger Institute Data Sharing"/>
        </authorList>
    </citation>
    <scope>NUCLEOTIDE SEQUENCE [LARGE SCALE GENOMIC DNA]</scope>
</reference>
<sequence length="249" mass="27928">MGGWNGVLIVHQVEEGKHEYEVKNVVKLKNSSWKKVFVRYDGDKLMQINGKDLRDVTPEEVAEMLAEGNPMLTIHKPGKKQVKPGEEAPPCKETLQPFSKEYTTLTFEWKMIRGEQSEVCQQEKEKEEEEEAETELEYKEEERMEEKDLLVIKMTKTSISLVRGRGCDVNSPCQGCNGSGCVFNDIVVVAESSQVTLVPRGSDSFQTGKMLNVLVEHCALQALPSTVKLFTENGLCFANPGGFRAPKLV</sequence>
<dbReference type="Gene3D" id="2.30.42.10">
    <property type="match status" value="1"/>
</dbReference>
<accession>A0A8C5DC25</accession>
<dbReference type="Ensembl" id="ENSGWIT00000004782.1">
    <property type="protein sequence ID" value="ENSGWIP00000004458.1"/>
    <property type="gene ID" value="ENSGWIG00000002402.1"/>
</dbReference>
<reference evidence="2" key="2">
    <citation type="submission" date="2025-08" db="UniProtKB">
        <authorList>
            <consortium name="Ensembl"/>
        </authorList>
    </citation>
    <scope>IDENTIFICATION</scope>
</reference>
<name>A0A8C5DC25_GOUWI</name>
<keyword evidence="3" id="KW-1185">Reference proteome</keyword>
<dbReference type="SUPFAM" id="SSF50156">
    <property type="entry name" value="PDZ domain-like"/>
    <property type="match status" value="1"/>
</dbReference>
<dbReference type="InterPro" id="IPR036034">
    <property type="entry name" value="PDZ_sf"/>
</dbReference>
<evidence type="ECO:0000313" key="2">
    <source>
        <dbReference type="Ensembl" id="ENSGWIP00000004458.1"/>
    </source>
</evidence>
<organism evidence="2 3">
    <name type="scientific">Gouania willdenowi</name>
    <name type="common">Blunt-snouted clingfish</name>
    <name type="synonym">Lepadogaster willdenowi</name>
    <dbReference type="NCBI Taxonomy" id="441366"/>
    <lineage>
        <taxon>Eukaryota</taxon>
        <taxon>Metazoa</taxon>
        <taxon>Chordata</taxon>
        <taxon>Craniata</taxon>
        <taxon>Vertebrata</taxon>
        <taxon>Euteleostomi</taxon>
        <taxon>Actinopterygii</taxon>
        <taxon>Neopterygii</taxon>
        <taxon>Teleostei</taxon>
        <taxon>Neoteleostei</taxon>
        <taxon>Acanthomorphata</taxon>
        <taxon>Ovalentaria</taxon>
        <taxon>Blenniimorphae</taxon>
        <taxon>Blenniiformes</taxon>
        <taxon>Gobiesocoidei</taxon>
        <taxon>Gobiesocidae</taxon>
        <taxon>Gobiesocinae</taxon>
        <taxon>Gouania</taxon>
    </lineage>
</organism>